<dbReference type="PANTHER" id="PTHR33164">
    <property type="entry name" value="TRANSCRIPTIONAL REGULATOR, MARR FAMILY"/>
    <property type="match status" value="1"/>
</dbReference>
<evidence type="ECO:0000313" key="3">
    <source>
        <dbReference type="Proteomes" id="UP000269198"/>
    </source>
</evidence>
<gene>
    <name evidence="2" type="ORF">EFW17_11720</name>
</gene>
<dbReference type="InterPro" id="IPR039422">
    <property type="entry name" value="MarR/SlyA-like"/>
</dbReference>
<dbReference type="PROSITE" id="PS50995">
    <property type="entry name" value="HTH_MARR_2"/>
    <property type="match status" value="1"/>
</dbReference>
<evidence type="ECO:0000313" key="2">
    <source>
        <dbReference type="EMBL" id="RNL84577.1"/>
    </source>
</evidence>
<name>A0A3N0E9Q4_9ACTN</name>
<proteinExistence type="predicted"/>
<dbReference type="InterPro" id="IPR036390">
    <property type="entry name" value="WH_DNA-bd_sf"/>
</dbReference>
<accession>A0A3N0E9Q4</accession>
<reference evidence="2 3" key="1">
    <citation type="submission" date="2018-11" db="EMBL/GenBank/DDBJ databases">
        <title>The genome draft of YIM 96095.</title>
        <authorList>
            <person name="Tang S.-K."/>
            <person name="Chunyu W.-X."/>
            <person name="Feng Y.-Z."/>
        </authorList>
    </citation>
    <scope>NUCLEOTIDE SEQUENCE [LARGE SCALE GENOMIC DNA]</scope>
    <source>
        <strain evidence="2 3">YIM 96095</strain>
    </source>
</reference>
<sequence>MGGVSLVSTPEARPPASVGALYEELRVGASLAVRLHATLAAHVGINITDVTCLGALDKNGPLTPGALAEHAGLSRGGAITAMVDRLERAGFVRRRRDDEDRRKVIVELVREGPYARLAATFDALYRAYTEVIEDYAEEERRLVLEFNQRVNARLQERIGGVDGHA</sequence>
<keyword evidence="3" id="KW-1185">Reference proteome</keyword>
<dbReference type="OrthoDB" id="162531at2"/>
<dbReference type="SUPFAM" id="SSF46785">
    <property type="entry name" value="Winged helix' DNA-binding domain"/>
    <property type="match status" value="1"/>
</dbReference>
<feature type="domain" description="HTH marR-type" evidence="1">
    <location>
        <begin position="1"/>
        <end position="152"/>
    </location>
</feature>
<evidence type="ECO:0000259" key="1">
    <source>
        <dbReference type="PROSITE" id="PS50995"/>
    </source>
</evidence>
<comment type="caution">
    <text evidence="2">The sequence shown here is derived from an EMBL/GenBank/DDBJ whole genome shotgun (WGS) entry which is preliminary data.</text>
</comment>
<dbReference type="InterPro" id="IPR036388">
    <property type="entry name" value="WH-like_DNA-bd_sf"/>
</dbReference>
<dbReference type="SMART" id="SM00347">
    <property type="entry name" value="HTH_MARR"/>
    <property type="match status" value="1"/>
</dbReference>
<dbReference type="InterPro" id="IPR000835">
    <property type="entry name" value="HTH_MarR-typ"/>
</dbReference>
<protein>
    <submittedName>
        <fullName evidence="2">MarR family transcriptional regulator</fullName>
    </submittedName>
</protein>
<dbReference type="AlphaFoldDB" id="A0A3N0E9Q4"/>
<dbReference type="EMBL" id="RJMB01000010">
    <property type="protein sequence ID" value="RNL84577.1"/>
    <property type="molecule type" value="Genomic_DNA"/>
</dbReference>
<dbReference type="Proteomes" id="UP000269198">
    <property type="component" value="Unassembled WGS sequence"/>
</dbReference>
<dbReference type="PANTHER" id="PTHR33164:SF106">
    <property type="entry name" value="TRANSCRIPTIONAL REGULATORY PROTEIN"/>
    <property type="match status" value="1"/>
</dbReference>
<dbReference type="GO" id="GO:0006950">
    <property type="term" value="P:response to stress"/>
    <property type="evidence" value="ECO:0007669"/>
    <property type="project" value="TreeGrafter"/>
</dbReference>
<dbReference type="GO" id="GO:0003700">
    <property type="term" value="F:DNA-binding transcription factor activity"/>
    <property type="evidence" value="ECO:0007669"/>
    <property type="project" value="InterPro"/>
</dbReference>
<dbReference type="Gene3D" id="1.10.10.10">
    <property type="entry name" value="Winged helix-like DNA-binding domain superfamily/Winged helix DNA-binding domain"/>
    <property type="match status" value="1"/>
</dbReference>
<dbReference type="Pfam" id="PF01047">
    <property type="entry name" value="MarR"/>
    <property type="match status" value="1"/>
</dbReference>
<organism evidence="2 3">
    <name type="scientific">Halostreptopolyspora alba</name>
    <dbReference type="NCBI Taxonomy" id="2487137"/>
    <lineage>
        <taxon>Bacteria</taxon>
        <taxon>Bacillati</taxon>
        <taxon>Actinomycetota</taxon>
        <taxon>Actinomycetes</taxon>
        <taxon>Streptosporangiales</taxon>
        <taxon>Nocardiopsidaceae</taxon>
        <taxon>Halostreptopolyspora</taxon>
    </lineage>
</organism>